<dbReference type="GO" id="GO:0005524">
    <property type="term" value="F:ATP binding"/>
    <property type="evidence" value="ECO:0007669"/>
    <property type="project" value="UniProtKB-KW"/>
</dbReference>
<accession>A0A4Q0XUS5</accession>
<dbReference type="AlphaFoldDB" id="A0A4Q0XUS5"/>
<keyword evidence="1" id="KW-0813">Transport</keyword>
<sequence>MFKVENLKFSYGKKEILKGIDFEINSSDVISILGPNGCGKTTLLKLLLGFLKPSQGEVYFENQPIRKIKSKHFFQRVAYIPQIHDGSFGYLVKDVVLMGRMPYKSLFTNFNKQDKQIAQEALELLGIGHLKDEIYTTLSGGQRQLILIARAITQQADIFIMDEPVNGLDFGNQYKLLNQIKALSKQNITFIKTSHYPDHVFFVSNEAIFLNKGKILEKGDPNTIIREENIEKVYQLESKIECLHDRKICVAV</sequence>
<keyword evidence="6" id="KW-1185">Reference proteome</keyword>
<evidence type="ECO:0000259" key="4">
    <source>
        <dbReference type="PROSITE" id="PS50893"/>
    </source>
</evidence>
<dbReference type="PANTHER" id="PTHR42734:SF19">
    <property type="entry name" value="IRON COMPOUNDS ABC TRANSPORTER, ATP-BINDING PROTEIN"/>
    <property type="match status" value="1"/>
</dbReference>
<dbReference type="InterPro" id="IPR017871">
    <property type="entry name" value="ABC_transporter-like_CS"/>
</dbReference>
<dbReference type="EMBL" id="PDKN01000001">
    <property type="protein sequence ID" value="RXJ60913.1"/>
    <property type="molecule type" value="Genomic_DNA"/>
</dbReference>
<evidence type="ECO:0000256" key="3">
    <source>
        <dbReference type="ARBA" id="ARBA00022840"/>
    </source>
</evidence>
<evidence type="ECO:0000313" key="5">
    <source>
        <dbReference type="EMBL" id="RXJ60913.1"/>
    </source>
</evidence>
<dbReference type="InterPro" id="IPR050153">
    <property type="entry name" value="Metal_Ion_Import_ABC"/>
</dbReference>
<organism evidence="5 6">
    <name type="scientific">Candidatus Marinarcus aquaticus</name>
    <dbReference type="NCBI Taxonomy" id="2044504"/>
    <lineage>
        <taxon>Bacteria</taxon>
        <taxon>Pseudomonadati</taxon>
        <taxon>Campylobacterota</taxon>
        <taxon>Epsilonproteobacteria</taxon>
        <taxon>Campylobacterales</taxon>
        <taxon>Arcobacteraceae</taxon>
        <taxon>Candidatus Marinarcus</taxon>
    </lineage>
</organism>
<dbReference type="OrthoDB" id="5515229at2"/>
<dbReference type="SUPFAM" id="SSF52540">
    <property type="entry name" value="P-loop containing nucleoside triphosphate hydrolases"/>
    <property type="match status" value="1"/>
</dbReference>
<dbReference type="Proteomes" id="UP000290657">
    <property type="component" value="Unassembled WGS sequence"/>
</dbReference>
<protein>
    <submittedName>
        <fullName evidence="5">ABC transporter</fullName>
    </submittedName>
</protein>
<gene>
    <name evidence="5" type="ORF">CRV04_02560</name>
</gene>
<evidence type="ECO:0000256" key="2">
    <source>
        <dbReference type="ARBA" id="ARBA00022741"/>
    </source>
</evidence>
<dbReference type="FunFam" id="3.40.50.300:FF:000134">
    <property type="entry name" value="Iron-enterobactin ABC transporter ATP-binding protein"/>
    <property type="match status" value="1"/>
</dbReference>
<dbReference type="Gene3D" id="3.40.50.300">
    <property type="entry name" value="P-loop containing nucleotide triphosphate hydrolases"/>
    <property type="match status" value="1"/>
</dbReference>
<evidence type="ECO:0000313" key="6">
    <source>
        <dbReference type="Proteomes" id="UP000290657"/>
    </source>
</evidence>
<comment type="caution">
    <text evidence="5">The sequence shown here is derived from an EMBL/GenBank/DDBJ whole genome shotgun (WGS) entry which is preliminary data.</text>
</comment>
<dbReference type="GO" id="GO:0016887">
    <property type="term" value="F:ATP hydrolysis activity"/>
    <property type="evidence" value="ECO:0007669"/>
    <property type="project" value="InterPro"/>
</dbReference>
<dbReference type="CDD" id="cd03214">
    <property type="entry name" value="ABC_Iron-Siderophores_B12_Hemin"/>
    <property type="match status" value="1"/>
</dbReference>
<proteinExistence type="predicted"/>
<dbReference type="InterPro" id="IPR003593">
    <property type="entry name" value="AAA+_ATPase"/>
</dbReference>
<dbReference type="SMART" id="SM00382">
    <property type="entry name" value="AAA"/>
    <property type="match status" value="1"/>
</dbReference>
<dbReference type="PROSITE" id="PS00211">
    <property type="entry name" value="ABC_TRANSPORTER_1"/>
    <property type="match status" value="1"/>
</dbReference>
<evidence type="ECO:0000256" key="1">
    <source>
        <dbReference type="ARBA" id="ARBA00022448"/>
    </source>
</evidence>
<dbReference type="PROSITE" id="PS50893">
    <property type="entry name" value="ABC_TRANSPORTER_2"/>
    <property type="match status" value="1"/>
</dbReference>
<dbReference type="PANTHER" id="PTHR42734">
    <property type="entry name" value="METAL TRANSPORT SYSTEM ATP-BINDING PROTEIN TM_0124-RELATED"/>
    <property type="match status" value="1"/>
</dbReference>
<keyword evidence="2" id="KW-0547">Nucleotide-binding</keyword>
<dbReference type="Pfam" id="PF00005">
    <property type="entry name" value="ABC_tran"/>
    <property type="match status" value="1"/>
</dbReference>
<dbReference type="InterPro" id="IPR027417">
    <property type="entry name" value="P-loop_NTPase"/>
</dbReference>
<keyword evidence="3" id="KW-0067">ATP-binding</keyword>
<reference evidence="5 6" key="1">
    <citation type="submission" date="2017-10" db="EMBL/GenBank/DDBJ databases">
        <title>Genomics of the genus Arcobacter.</title>
        <authorList>
            <person name="Perez-Cataluna A."/>
            <person name="Figueras M.J."/>
        </authorList>
    </citation>
    <scope>NUCLEOTIDE SEQUENCE [LARGE SCALE GENOMIC DNA]</scope>
    <source>
        <strain evidence="5 6">CECT 8987</strain>
    </source>
</reference>
<name>A0A4Q0XUS5_9BACT</name>
<feature type="domain" description="ABC transporter" evidence="4">
    <location>
        <begin position="2"/>
        <end position="237"/>
    </location>
</feature>
<dbReference type="InterPro" id="IPR003439">
    <property type="entry name" value="ABC_transporter-like_ATP-bd"/>
</dbReference>
<dbReference type="RefSeq" id="WP_128995049.1">
    <property type="nucleotide sequence ID" value="NZ_PDKN01000001.1"/>
</dbReference>